<dbReference type="Pfam" id="PF20119">
    <property type="entry name" value="DUF6509"/>
    <property type="match status" value="1"/>
</dbReference>
<evidence type="ECO:0000313" key="2">
    <source>
        <dbReference type="Proteomes" id="UP000234950"/>
    </source>
</evidence>
<dbReference type="EMBL" id="PGVE01000091">
    <property type="protein sequence ID" value="PLS01571.1"/>
    <property type="molecule type" value="Genomic_DNA"/>
</dbReference>
<keyword evidence="2" id="KW-1185">Reference proteome</keyword>
<dbReference type="OrthoDB" id="2736409at2"/>
<proteinExistence type="predicted"/>
<dbReference type="InterPro" id="IPR045424">
    <property type="entry name" value="DUF6509"/>
</dbReference>
<dbReference type="Proteomes" id="UP000234950">
    <property type="component" value="Unassembled WGS sequence"/>
</dbReference>
<protein>
    <submittedName>
        <fullName evidence="1">Pullulanase</fullName>
    </submittedName>
</protein>
<accession>A0A2N5H7T9</accession>
<organism evidence="1 2">
    <name type="scientific">Neobacillus cucumis</name>
    <dbReference type="NCBI Taxonomy" id="1740721"/>
    <lineage>
        <taxon>Bacteria</taxon>
        <taxon>Bacillati</taxon>
        <taxon>Bacillota</taxon>
        <taxon>Bacilli</taxon>
        <taxon>Bacillales</taxon>
        <taxon>Bacillaceae</taxon>
        <taxon>Neobacillus</taxon>
    </lineage>
</organism>
<sequence>MICLNITGYEVEKLEDPFGLLSGERFEFFLDLEVDEEDELYSEKGVGLKCIFVREESGDKITNYHLFERETNKVLDFELEEDEEELVLSYCRKYAVLVEE</sequence>
<dbReference type="AlphaFoldDB" id="A0A2N5H7T9"/>
<comment type="caution">
    <text evidence="1">The sequence shown here is derived from an EMBL/GenBank/DDBJ whole genome shotgun (WGS) entry which is preliminary data.</text>
</comment>
<gene>
    <name evidence="1" type="ORF">CVD27_24580</name>
</gene>
<name>A0A2N5H7T9_9BACI</name>
<evidence type="ECO:0000313" key="1">
    <source>
        <dbReference type="EMBL" id="PLS01571.1"/>
    </source>
</evidence>
<dbReference type="RefSeq" id="WP_101651361.1">
    <property type="nucleotide sequence ID" value="NZ_PGVE01000091.1"/>
</dbReference>
<reference evidence="1 2" key="1">
    <citation type="submission" date="2017-11" db="EMBL/GenBank/DDBJ databases">
        <title>Comparitive Functional Genomics of Dry Heat Resistant strains isolated from the Viking Spacecraft.</title>
        <authorList>
            <person name="Seuylemezian A."/>
            <person name="Cooper K."/>
            <person name="Vaishampayan P."/>
        </authorList>
    </citation>
    <scope>NUCLEOTIDE SEQUENCE [LARGE SCALE GENOMIC DNA]</scope>
    <source>
        <strain evidence="1 2">V32-6</strain>
    </source>
</reference>